<dbReference type="InterPro" id="IPR023006">
    <property type="entry name" value="YchJ-like"/>
</dbReference>
<dbReference type="Gene3D" id="3.10.450.50">
    <property type="match status" value="1"/>
</dbReference>
<dbReference type="Proteomes" id="UP000295550">
    <property type="component" value="Unassembled WGS sequence"/>
</dbReference>
<dbReference type="RefSeq" id="WP_132343983.1">
    <property type="nucleotide sequence ID" value="NZ_CAWOLF010000004.1"/>
</dbReference>
<evidence type="ECO:0000313" key="5">
    <source>
        <dbReference type="Proteomes" id="UP000295550"/>
    </source>
</evidence>
<sequence length="166" mass="18909">MTELCPCGSGIDFADCCSPYLQNIKIAPTAESLMRSRYSAYVKHNADYLITSWHPDCQAEKWRLDIEQSFIVTQWLGLNVITTAKGKNDNEAYVEFSACFLDQKSQDKQLIHERSRFLRIDQRWYYIDGVKPIIDSVKPIDGVKPQIGRNSPCPCGSGKKYKKCCG</sequence>
<evidence type="ECO:0000313" key="4">
    <source>
        <dbReference type="EMBL" id="TDB54447.1"/>
    </source>
</evidence>
<comment type="caution">
    <text evidence="4">The sequence shown here is derived from an EMBL/GenBank/DDBJ whole genome shotgun (WGS) entry which is preliminary data.</text>
</comment>
<dbReference type="EMBL" id="PUJX01000004">
    <property type="protein sequence ID" value="TDB54447.1"/>
    <property type="molecule type" value="Genomic_DNA"/>
</dbReference>
<dbReference type="PANTHER" id="PTHR33747">
    <property type="entry name" value="UPF0225 PROTEIN SCO1677"/>
    <property type="match status" value="1"/>
</dbReference>
<proteinExistence type="inferred from homology"/>
<dbReference type="NCBIfam" id="NF002449">
    <property type="entry name" value="PRK01617.1"/>
    <property type="match status" value="1"/>
</dbReference>
<organism evidence="4 5">
    <name type="scientific">Photorhabdus luminescens subsp. mexicana</name>
    <dbReference type="NCBI Taxonomy" id="2100167"/>
    <lineage>
        <taxon>Bacteria</taxon>
        <taxon>Pseudomonadati</taxon>
        <taxon>Pseudomonadota</taxon>
        <taxon>Gammaproteobacteria</taxon>
        <taxon>Enterobacterales</taxon>
        <taxon>Morganellaceae</taxon>
        <taxon>Photorhabdus</taxon>
    </lineage>
</organism>
<evidence type="ECO:0000256" key="2">
    <source>
        <dbReference type="HAMAP-Rule" id="MF_00612"/>
    </source>
</evidence>
<evidence type="ECO:0000256" key="1">
    <source>
        <dbReference type="ARBA" id="ARBA00010839"/>
    </source>
</evidence>
<dbReference type="SUPFAM" id="SSF103642">
    <property type="entry name" value="Sec-C motif"/>
    <property type="match status" value="1"/>
</dbReference>
<accession>A0A4R4JJI6</accession>
<dbReference type="NCBIfam" id="NF002592">
    <property type="entry name" value="PRK02250.1"/>
    <property type="match status" value="1"/>
</dbReference>
<gene>
    <name evidence="4" type="ORF">C5468_04565</name>
</gene>
<dbReference type="InterPro" id="IPR032710">
    <property type="entry name" value="NTF2-like_dom_sf"/>
</dbReference>
<dbReference type="SUPFAM" id="SSF54427">
    <property type="entry name" value="NTF2-like"/>
    <property type="match status" value="1"/>
</dbReference>
<comment type="similarity">
    <text evidence="1 2">Belongs to the UPF0225 family.</text>
</comment>
<dbReference type="Pfam" id="PF17775">
    <property type="entry name" value="YchJ_M-like"/>
    <property type="match status" value="1"/>
</dbReference>
<dbReference type="HAMAP" id="MF_00612">
    <property type="entry name" value="UPF0225"/>
    <property type="match status" value="1"/>
</dbReference>
<reference evidence="4 5" key="1">
    <citation type="journal article" date="2019" name="Int. J. Syst. Evol. Microbiol.">
        <title>Photorhabdus khanii subsp. guanajuatensis subsp. nov., isolated from Heterorhabditis atacamensis, and Photorhabdus luminescens subsp. mexicana subsp. nov., isolated from Heterorhabditis mexicana entomopathogenic nematodes.</title>
        <authorList>
            <person name="Machado R.A.R."/>
            <person name="Bruno P."/>
            <person name="Arce C.C.M."/>
            <person name="Liechti N."/>
            <person name="Kohler A."/>
            <person name="Bernal J."/>
            <person name="Bruggmann R."/>
            <person name="Turlings T.C.J."/>
        </authorList>
    </citation>
    <scope>NUCLEOTIDE SEQUENCE [LARGE SCALE GENOMIC DNA]</scope>
    <source>
        <strain evidence="4 5">MEX47-22</strain>
    </source>
</reference>
<feature type="domain" description="YchJ-like middle NTF2-like" evidence="3">
    <location>
        <begin position="29"/>
        <end position="129"/>
    </location>
</feature>
<evidence type="ECO:0000259" key="3">
    <source>
        <dbReference type="Pfam" id="PF17775"/>
    </source>
</evidence>
<name>A0A4R4JJI6_PHOLU</name>
<protein>
    <recommendedName>
        <fullName evidence="2">UPF0225 protein C5468_04565</fullName>
    </recommendedName>
</protein>
<dbReference type="InterPro" id="IPR048469">
    <property type="entry name" value="YchJ-like_M"/>
</dbReference>
<dbReference type="AlphaFoldDB" id="A0A4R4JJI6"/>
<dbReference type="InterPro" id="IPR004027">
    <property type="entry name" value="SEC_C_motif"/>
</dbReference>
<dbReference type="Pfam" id="PF02810">
    <property type="entry name" value="SEC-C"/>
    <property type="match status" value="2"/>
</dbReference>
<dbReference type="PANTHER" id="PTHR33747:SF1">
    <property type="entry name" value="ADENYLATE CYCLASE-ASSOCIATED CAP C-TERMINAL DOMAIN-CONTAINING PROTEIN"/>
    <property type="match status" value="1"/>
</dbReference>